<keyword evidence="21" id="KW-1185">Reference proteome</keyword>
<keyword evidence="8" id="KW-0963">Cytoplasm</keyword>
<dbReference type="Pfam" id="PF14699">
    <property type="entry name" value="hGDE_N"/>
    <property type="match status" value="1"/>
</dbReference>
<evidence type="ECO:0000256" key="3">
    <source>
        <dbReference type="ARBA" id="ARBA00003530"/>
    </source>
</evidence>
<evidence type="ECO:0000256" key="15">
    <source>
        <dbReference type="ARBA" id="ARBA00025780"/>
    </source>
</evidence>
<evidence type="ECO:0000313" key="21">
    <source>
        <dbReference type="Proteomes" id="UP000515146"/>
    </source>
</evidence>
<comment type="subcellular location">
    <subcellularLocation>
        <location evidence="4">Cytoplasm</location>
    </subcellularLocation>
</comment>
<dbReference type="Proteomes" id="UP000515146">
    <property type="component" value="Unplaced"/>
</dbReference>
<keyword evidence="11" id="KW-0378">Hydrolase</keyword>
<evidence type="ECO:0000256" key="14">
    <source>
        <dbReference type="ARBA" id="ARBA00023295"/>
    </source>
</evidence>
<dbReference type="InterPro" id="IPR017853">
    <property type="entry name" value="GH"/>
</dbReference>
<gene>
    <name evidence="22" type="primary">LOC113790974</name>
</gene>
<evidence type="ECO:0000256" key="6">
    <source>
        <dbReference type="ARBA" id="ARBA00012778"/>
    </source>
</evidence>
<keyword evidence="13" id="KW-0511">Multifunctional enzyme</keyword>
<keyword evidence="9" id="KW-0328">Glycosyltransferase</keyword>
<comment type="catalytic activity">
    <reaction evidence="2">
        <text>Hydrolysis of (1-&gt;6)-alpha-D-glucosidic branch linkages in glycogen phosphorylase limit dextrin.</text>
        <dbReference type="EC" id="3.2.1.33"/>
    </reaction>
</comment>
<dbReference type="SUPFAM" id="SSF48208">
    <property type="entry name" value="Six-hairpin glycosidases"/>
    <property type="match status" value="1"/>
</dbReference>
<dbReference type="Pfam" id="PF06202">
    <property type="entry name" value="GDE_C"/>
    <property type="match status" value="2"/>
</dbReference>
<sequence length="1574" mass="182747">MAFESICSTKEEEESCCQRTLEIPNNQLLLIYQLELNGFNETRLFRCEKFNRLRFQIGPSLYGRHISLKTNYTDDYTQFNRNEYKQIDIRENLQFKTSGSFHFIYTENNVVNDDDDTILGSFYIVVSPEILISNRSNRQSIHLSINALQCQTILSKLMGPIDQWKQRLNVSIQCHYNMIHWTPIQILGKSNSAYSLADQLRLNQTFRTENMIETGQDCTIDNVSDCIEWLRKEHGVISIIDIVLNHTANESPWLRQYPDSAFNCKNSPWLRPAFILDRMLYNVTLDIEQDRWIDRGICSNINSVDQLESIGNLIREHYLPLIKLEEFYLCDPLILVKKFEKFLRQQFNDLDHQTDRMSAQQNFNDIILEQDPQFRRLNCTVDMENAFKFIKNQIDYQPTRESIENWLNDALSCFQQQLIQLNNCKRQEIISHIDTAIENVLKGARYERFDSNGPKIKKLTRTNPLTTEYFTDNDNDFVGEKFIENESKLYDDTKCCYYMAHNGWVMGDDPLRNFADKDSLVYLRRELICWGDSVKLRYGQQCEDSPFLWSHMEQYVTQMAKVFQGLRLDNCHSTPIHVAQYMIDVARRVNPDLYLIAELFTSSEDLDNLFVNKLGINSLIREAMSANTPHELQRQVHRFGGQPVGSFKPDLIKTGNSTKEILYSRPMIPSITHAIFFDQTHDNESPIVKRTVLDPLPSSALIAMTYSAIGSNRGYDELVPHHIHVVNEQRLYRCWNDNDDPNGDGNVNLSKGILYAKRILNNLHFILNSGGYSEAFVDQRDRDTIVITRHNPSNHQSIVLVARTAFYSIDNHNHHLNPLKIEGKFEKILFEIQMIKSDDADENEFKPNEKYINGLDNIKSHVNLNVNKIESKMVKVNNNNPNDDNIIEFLEFPPSSVIAFSFTLLNRQQNALNQIQKHIIQFDLIDSQISMIVQKLNLIDLNYILFRCQQEEFDENSSGTYQLSNGSLVYSGLAGIMYHLAKIRTNNDLGHPLCENLRQGNWLPEYIVGRLKKRSETIDLAEWLEETFKSLVELPRYLIPRYFDSILCPLWTMLLEKIRLLQSDFIRNGDEFIQRLTLGSVALIGFHPSSSLPPLHQSISSKRLLATMAAGLPHFSIGYMRNWGRDTFISLKGLLLLTGRFEEAKIIILAYGGCLRHGLIPNLLDSGKNPRYNCRDAIWWWLQAIKQYIQLVPNGHLILDENVYRIFSTKDDPIEPLHCTMQEALNQHFNGIDFVEKNAGKKIDAHMTEKGFHIQIGVDRSTGFVYGGNQWNCGTWMDKMGSSDKAGNRGRPATPRDGSAIEIVALSQSIIEFLAELNRNNQYPYEGVHCQTRSNETERWTFEYWNEKILGNFEKYFYIDDDCNDQYINRRNIYKDTVGSTIQWMDYQLRPNFLIAMVIAPKMFNELNAQKALDIVSKTLVGPLGLKTLDPRYVVFCFVFVNPSLFFFLLSDWTYRGDYDNSNDSNDPSIAHGFNYHNGPEWLWPMGYYLMAQLLFNNNKNNNKNLSSIKEILSKHFKHLYQSEWFGLPELTNSNGQNCPDSCPIQSWSHSTLIETLYMIFCLFVQNETNKCDM</sequence>
<dbReference type="Gene3D" id="3.20.20.80">
    <property type="entry name" value="Glycosidases"/>
    <property type="match status" value="1"/>
</dbReference>
<evidence type="ECO:0000259" key="17">
    <source>
        <dbReference type="Pfam" id="PF06202"/>
    </source>
</evidence>
<comment type="catalytic activity">
    <reaction evidence="1">
        <text>Transfers a segment of a (1-&gt;4)-alpha-D-glucan to a new position in an acceptor, which may be glucose or a (1-&gt;4)-alpha-D-glucan.</text>
        <dbReference type="EC" id="2.4.1.25"/>
    </reaction>
</comment>
<proteinExistence type="inferred from homology"/>
<dbReference type="EC" id="3.2.1.33" evidence="6"/>
<feature type="domain" description="Eukaryotic glycogen debranching enzyme N-terminal" evidence="18">
    <location>
        <begin position="53"/>
        <end position="132"/>
    </location>
</feature>
<protein>
    <recommendedName>
        <fullName evidence="7">Glycogen debranching enzyme</fullName>
        <ecNumber evidence="5">2.4.1.25</ecNumber>
        <ecNumber evidence="6">3.2.1.33</ecNumber>
    </recommendedName>
    <alternativeName>
        <fullName evidence="16">Glycogen debrancher</fullName>
    </alternativeName>
</protein>
<organism evidence="21 22">
    <name type="scientific">Dermatophagoides pteronyssinus</name>
    <name type="common">European house dust mite</name>
    <dbReference type="NCBI Taxonomy" id="6956"/>
    <lineage>
        <taxon>Eukaryota</taxon>
        <taxon>Metazoa</taxon>
        <taxon>Ecdysozoa</taxon>
        <taxon>Arthropoda</taxon>
        <taxon>Chelicerata</taxon>
        <taxon>Arachnida</taxon>
        <taxon>Acari</taxon>
        <taxon>Acariformes</taxon>
        <taxon>Sarcoptiformes</taxon>
        <taxon>Astigmata</taxon>
        <taxon>Psoroptidia</taxon>
        <taxon>Analgoidea</taxon>
        <taxon>Pyroglyphidae</taxon>
        <taxon>Dermatophagoidinae</taxon>
        <taxon>Dermatophagoides</taxon>
    </lineage>
</organism>
<dbReference type="GO" id="GO:0005978">
    <property type="term" value="P:glycogen biosynthetic process"/>
    <property type="evidence" value="ECO:0007669"/>
    <property type="project" value="UniProtKB-KW"/>
</dbReference>
<dbReference type="InterPro" id="IPR029436">
    <property type="entry name" value="AGL_euk_N"/>
</dbReference>
<dbReference type="Pfam" id="PF14701">
    <property type="entry name" value="hDGE_amylase"/>
    <property type="match status" value="1"/>
</dbReference>
<evidence type="ECO:0000256" key="12">
    <source>
        <dbReference type="ARBA" id="ARBA00023056"/>
    </source>
</evidence>
<dbReference type="InterPro" id="IPR006421">
    <property type="entry name" value="Glycogen_debranch_met"/>
</dbReference>
<keyword evidence="10" id="KW-0808">Transferase</keyword>
<feature type="domain" description="Glycogen debranching enzyme central" evidence="20">
    <location>
        <begin position="752"/>
        <end position="1011"/>
    </location>
</feature>
<evidence type="ECO:0000256" key="1">
    <source>
        <dbReference type="ARBA" id="ARBA00000439"/>
    </source>
</evidence>
<evidence type="ECO:0000256" key="16">
    <source>
        <dbReference type="ARBA" id="ARBA00031477"/>
    </source>
</evidence>
<dbReference type="InterPro" id="IPR010401">
    <property type="entry name" value="AGL/Gdb1"/>
</dbReference>
<dbReference type="InterPro" id="IPR012341">
    <property type="entry name" value="6hp_glycosidase-like_sf"/>
</dbReference>
<evidence type="ECO:0000256" key="11">
    <source>
        <dbReference type="ARBA" id="ARBA00022801"/>
    </source>
</evidence>
<evidence type="ECO:0000259" key="20">
    <source>
        <dbReference type="Pfam" id="PF14702"/>
    </source>
</evidence>
<dbReference type="InterPro" id="IPR032790">
    <property type="entry name" value="GDE_C"/>
</dbReference>
<dbReference type="GO" id="GO:0004135">
    <property type="term" value="F:amylo-alpha-1,6-glucosidase activity"/>
    <property type="evidence" value="ECO:0007669"/>
    <property type="project" value="UniProtKB-EC"/>
</dbReference>
<keyword evidence="12" id="KW-0320">Glycogen biosynthesis</keyword>
<dbReference type="PANTHER" id="PTHR10569">
    <property type="entry name" value="GLYCOGEN DEBRANCHING ENZYME"/>
    <property type="match status" value="1"/>
</dbReference>
<dbReference type="InterPro" id="IPR032792">
    <property type="entry name" value="AGL_glucanoTrfase"/>
</dbReference>
<evidence type="ECO:0000259" key="19">
    <source>
        <dbReference type="Pfam" id="PF14701"/>
    </source>
</evidence>
<dbReference type="OrthoDB" id="10248904at2759"/>
<dbReference type="InParanoid" id="A0A6P6XSZ3"/>
<dbReference type="RefSeq" id="XP_027196485.1">
    <property type="nucleotide sequence ID" value="XM_027340684.1"/>
</dbReference>
<evidence type="ECO:0000256" key="5">
    <source>
        <dbReference type="ARBA" id="ARBA00012560"/>
    </source>
</evidence>
<feature type="domain" description="Glycogen debranching enzyme C-terminal" evidence="17">
    <location>
        <begin position="1103"/>
        <end position="1438"/>
    </location>
</feature>
<evidence type="ECO:0000256" key="7">
    <source>
        <dbReference type="ARBA" id="ARBA00020723"/>
    </source>
</evidence>
<dbReference type="Gene3D" id="1.50.10.10">
    <property type="match status" value="1"/>
</dbReference>
<feature type="domain" description="Glycogen debranching enzyme glucanotransferase" evidence="19">
    <location>
        <begin position="142"/>
        <end position="594"/>
    </location>
</feature>
<accession>A0A6P6XSZ3</accession>
<dbReference type="NCBIfam" id="TIGR01531">
    <property type="entry name" value="glyc_debranch"/>
    <property type="match status" value="1"/>
</dbReference>
<name>A0A6P6XSZ3_DERPT</name>
<dbReference type="GO" id="GO:0005980">
    <property type="term" value="P:glycogen catabolic process"/>
    <property type="evidence" value="ECO:0007669"/>
    <property type="project" value="InterPro"/>
</dbReference>
<evidence type="ECO:0000256" key="13">
    <source>
        <dbReference type="ARBA" id="ARBA00023268"/>
    </source>
</evidence>
<dbReference type="KEGG" id="dpte:113790974"/>
<dbReference type="GO" id="GO:0005737">
    <property type="term" value="C:cytoplasm"/>
    <property type="evidence" value="ECO:0007669"/>
    <property type="project" value="UniProtKB-SubCell"/>
</dbReference>
<dbReference type="EC" id="2.4.1.25" evidence="5"/>
<evidence type="ECO:0000259" key="18">
    <source>
        <dbReference type="Pfam" id="PF14699"/>
    </source>
</evidence>
<dbReference type="SUPFAM" id="SSF51445">
    <property type="entry name" value="(Trans)glycosidases"/>
    <property type="match status" value="1"/>
</dbReference>
<feature type="domain" description="Glycogen debranching enzyme C-terminal" evidence="17">
    <location>
        <begin position="1451"/>
        <end position="1555"/>
    </location>
</feature>
<reference evidence="22" key="1">
    <citation type="submission" date="2025-08" db="UniProtKB">
        <authorList>
            <consortium name="RefSeq"/>
        </authorList>
    </citation>
    <scope>IDENTIFICATION</scope>
    <source>
        <strain evidence="22">Airmid</strain>
    </source>
</reference>
<evidence type="ECO:0000256" key="9">
    <source>
        <dbReference type="ARBA" id="ARBA00022676"/>
    </source>
</evidence>
<dbReference type="InterPro" id="IPR032788">
    <property type="entry name" value="AGL_central"/>
</dbReference>
<evidence type="ECO:0000313" key="22">
    <source>
        <dbReference type="RefSeq" id="XP_027196485.1"/>
    </source>
</evidence>
<dbReference type="Pfam" id="PF14702">
    <property type="entry name" value="hGDE_central"/>
    <property type="match status" value="1"/>
</dbReference>
<keyword evidence="14" id="KW-0326">Glycosidase</keyword>
<comment type="function">
    <text evidence="3">Multifunctional enzyme acting as 1,4-alpha-D-glucan:1,4-alpha-D-glucan 4-alpha-D-glycosyltransferase and amylo-1,6-glucosidase in glycogen degradation.</text>
</comment>
<dbReference type="PANTHER" id="PTHR10569:SF2">
    <property type="entry name" value="GLYCOGEN DEBRANCHING ENZYME"/>
    <property type="match status" value="1"/>
</dbReference>
<evidence type="ECO:0000256" key="2">
    <source>
        <dbReference type="ARBA" id="ARBA00000927"/>
    </source>
</evidence>
<evidence type="ECO:0000256" key="8">
    <source>
        <dbReference type="ARBA" id="ARBA00022490"/>
    </source>
</evidence>
<dbReference type="FunCoup" id="A0A6P6XSZ3">
    <property type="interactions" value="1002"/>
</dbReference>
<dbReference type="OMA" id="YEEGHVH"/>
<comment type="similarity">
    <text evidence="15">Belongs to the glycogen debranching enzyme family.</text>
</comment>
<dbReference type="InterPro" id="IPR008928">
    <property type="entry name" value="6-hairpin_glycosidase_sf"/>
</dbReference>
<evidence type="ECO:0000256" key="10">
    <source>
        <dbReference type="ARBA" id="ARBA00022679"/>
    </source>
</evidence>
<dbReference type="GO" id="GO:0004134">
    <property type="term" value="F:4-alpha-glucanotransferase activity"/>
    <property type="evidence" value="ECO:0007669"/>
    <property type="project" value="UniProtKB-EC"/>
</dbReference>
<evidence type="ECO:0000256" key="4">
    <source>
        <dbReference type="ARBA" id="ARBA00004496"/>
    </source>
</evidence>